<dbReference type="EMBL" id="MU004318">
    <property type="protein sequence ID" value="KAF2658119.1"/>
    <property type="molecule type" value="Genomic_DNA"/>
</dbReference>
<organism evidence="4 5">
    <name type="scientific">Lophiostoma macrostomum CBS 122681</name>
    <dbReference type="NCBI Taxonomy" id="1314788"/>
    <lineage>
        <taxon>Eukaryota</taxon>
        <taxon>Fungi</taxon>
        <taxon>Dikarya</taxon>
        <taxon>Ascomycota</taxon>
        <taxon>Pezizomycotina</taxon>
        <taxon>Dothideomycetes</taxon>
        <taxon>Pleosporomycetidae</taxon>
        <taxon>Pleosporales</taxon>
        <taxon>Lophiostomataceae</taxon>
        <taxon>Lophiostoma</taxon>
    </lineage>
</organism>
<accession>A0A6A6TDN6</accession>
<gene>
    <name evidence="4" type="ORF">K491DRAFT_776671</name>
</gene>
<dbReference type="InterPro" id="IPR051610">
    <property type="entry name" value="GPI/OXD"/>
</dbReference>
<dbReference type="Proteomes" id="UP000799324">
    <property type="component" value="Unassembled WGS sequence"/>
</dbReference>
<name>A0A6A6TDN6_9PLEO</name>
<dbReference type="InterPro" id="IPR011051">
    <property type="entry name" value="RmlC_Cupin_sf"/>
</dbReference>
<protein>
    <submittedName>
        <fullName evidence="4">RmlC-like cupin</fullName>
    </submittedName>
</protein>
<dbReference type="SUPFAM" id="SSF51182">
    <property type="entry name" value="RmlC-like cupins"/>
    <property type="match status" value="1"/>
</dbReference>
<keyword evidence="1" id="KW-0479">Metal-binding</keyword>
<sequence length="152" mass="16507">MASPQRPTATTTKPVVLSPAAISAREPERFPPDTKGGNVTWKTLVSSPQTPTDTFSSGIATCEGGGEGHLELHRHAHAEIYHVISGRGVVIIDGREYDVEKGSVVYIPGDAEHGVRCVGEEDLVWLYVFAADRFGDVVYRFSGDEKKRLGKL</sequence>
<feature type="region of interest" description="Disordered" evidence="2">
    <location>
        <begin position="1"/>
        <end position="38"/>
    </location>
</feature>
<dbReference type="AlphaFoldDB" id="A0A6A6TDN6"/>
<reference evidence="4" key="1">
    <citation type="journal article" date="2020" name="Stud. Mycol.">
        <title>101 Dothideomycetes genomes: a test case for predicting lifestyles and emergence of pathogens.</title>
        <authorList>
            <person name="Haridas S."/>
            <person name="Albert R."/>
            <person name="Binder M."/>
            <person name="Bloem J."/>
            <person name="Labutti K."/>
            <person name="Salamov A."/>
            <person name="Andreopoulos B."/>
            <person name="Baker S."/>
            <person name="Barry K."/>
            <person name="Bills G."/>
            <person name="Bluhm B."/>
            <person name="Cannon C."/>
            <person name="Castanera R."/>
            <person name="Culley D."/>
            <person name="Daum C."/>
            <person name="Ezra D."/>
            <person name="Gonzalez J."/>
            <person name="Henrissat B."/>
            <person name="Kuo A."/>
            <person name="Liang C."/>
            <person name="Lipzen A."/>
            <person name="Lutzoni F."/>
            <person name="Magnuson J."/>
            <person name="Mondo S."/>
            <person name="Nolan M."/>
            <person name="Ohm R."/>
            <person name="Pangilinan J."/>
            <person name="Park H.-J."/>
            <person name="Ramirez L."/>
            <person name="Alfaro M."/>
            <person name="Sun H."/>
            <person name="Tritt A."/>
            <person name="Yoshinaga Y."/>
            <person name="Zwiers L.-H."/>
            <person name="Turgeon B."/>
            <person name="Goodwin S."/>
            <person name="Spatafora J."/>
            <person name="Crous P."/>
            <person name="Grigoriev I."/>
        </authorList>
    </citation>
    <scope>NUCLEOTIDE SEQUENCE</scope>
    <source>
        <strain evidence="4">CBS 122681</strain>
    </source>
</reference>
<evidence type="ECO:0000256" key="1">
    <source>
        <dbReference type="ARBA" id="ARBA00022723"/>
    </source>
</evidence>
<evidence type="ECO:0000313" key="5">
    <source>
        <dbReference type="Proteomes" id="UP000799324"/>
    </source>
</evidence>
<dbReference type="PANTHER" id="PTHR35848:SF6">
    <property type="entry name" value="CUPIN TYPE-2 DOMAIN-CONTAINING PROTEIN"/>
    <property type="match status" value="1"/>
</dbReference>
<evidence type="ECO:0000259" key="3">
    <source>
        <dbReference type="Pfam" id="PF07883"/>
    </source>
</evidence>
<keyword evidence="5" id="KW-1185">Reference proteome</keyword>
<evidence type="ECO:0000256" key="2">
    <source>
        <dbReference type="SAM" id="MobiDB-lite"/>
    </source>
</evidence>
<dbReference type="InterPro" id="IPR013096">
    <property type="entry name" value="Cupin_2"/>
</dbReference>
<dbReference type="GO" id="GO:0046872">
    <property type="term" value="F:metal ion binding"/>
    <property type="evidence" value="ECO:0007669"/>
    <property type="project" value="UniProtKB-KW"/>
</dbReference>
<feature type="domain" description="Cupin type-2" evidence="3">
    <location>
        <begin position="66"/>
        <end position="129"/>
    </location>
</feature>
<dbReference type="Pfam" id="PF07883">
    <property type="entry name" value="Cupin_2"/>
    <property type="match status" value="1"/>
</dbReference>
<proteinExistence type="predicted"/>
<dbReference type="Gene3D" id="2.60.120.10">
    <property type="entry name" value="Jelly Rolls"/>
    <property type="match status" value="1"/>
</dbReference>
<evidence type="ECO:0000313" key="4">
    <source>
        <dbReference type="EMBL" id="KAF2658119.1"/>
    </source>
</evidence>
<dbReference type="PANTHER" id="PTHR35848">
    <property type="entry name" value="OXALATE-BINDING PROTEIN"/>
    <property type="match status" value="1"/>
</dbReference>
<feature type="compositionally biased region" description="Polar residues" evidence="2">
    <location>
        <begin position="1"/>
        <end position="13"/>
    </location>
</feature>
<dbReference type="InterPro" id="IPR014710">
    <property type="entry name" value="RmlC-like_jellyroll"/>
</dbReference>
<dbReference type="OrthoDB" id="445803at2759"/>